<dbReference type="AlphaFoldDB" id="A0AAN8UVI0"/>
<protein>
    <submittedName>
        <fullName evidence="3">Glycosyl transferase CAP10 domain</fullName>
    </submittedName>
</protein>
<organism evidence="3 4">
    <name type="scientific">Dillenia turbinata</name>
    <dbReference type="NCBI Taxonomy" id="194707"/>
    <lineage>
        <taxon>Eukaryota</taxon>
        <taxon>Viridiplantae</taxon>
        <taxon>Streptophyta</taxon>
        <taxon>Embryophyta</taxon>
        <taxon>Tracheophyta</taxon>
        <taxon>Spermatophyta</taxon>
        <taxon>Magnoliopsida</taxon>
        <taxon>eudicotyledons</taxon>
        <taxon>Gunneridae</taxon>
        <taxon>Pentapetalae</taxon>
        <taxon>Dilleniales</taxon>
        <taxon>Dilleniaceae</taxon>
        <taxon>Dillenia</taxon>
    </lineage>
</organism>
<keyword evidence="3" id="KW-0808">Transferase</keyword>
<keyword evidence="4" id="KW-1185">Reference proteome</keyword>
<reference evidence="3 4" key="1">
    <citation type="submission" date="2023-12" db="EMBL/GenBank/DDBJ databases">
        <title>A high-quality genome assembly for Dillenia turbinata (Dilleniales).</title>
        <authorList>
            <person name="Chanderbali A."/>
        </authorList>
    </citation>
    <scope>NUCLEOTIDE SEQUENCE [LARGE SCALE GENOMIC DNA]</scope>
    <source>
        <strain evidence="3">LSX21</strain>
        <tissue evidence="3">Leaf</tissue>
    </source>
</reference>
<gene>
    <name evidence="3" type="ORF">RJ641_016823</name>
</gene>
<feature type="compositionally biased region" description="Basic and acidic residues" evidence="1">
    <location>
        <begin position="191"/>
        <end position="207"/>
    </location>
</feature>
<proteinExistence type="predicted"/>
<sequence>MVEAAKKPAHFRLIIVDGKAYVQKSRKSSQTRDVQFTRLLRWYPGRLPYLELMFDCDDQPVFQHWDFEGANAIRPPLFQYCGDDHTFDLVFPDWSFLGLVCAPSFSLQNPPVKAETNVKPWRDVISDIKKVTRGSSGMMKYLLAYWRGNPHISPVRGDLMRCNITEKQNYNTLLYVRDWDKESKWGNQHSNPEDQCTHSHSDDKSGV</sequence>
<evidence type="ECO:0000259" key="2">
    <source>
        <dbReference type="SMART" id="SM00672"/>
    </source>
</evidence>
<feature type="domain" description="Glycosyl transferase CAP10" evidence="2">
    <location>
        <begin position="46"/>
        <end position="206"/>
    </location>
</feature>
<dbReference type="SMART" id="SM00672">
    <property type="entry name" value="CAP10"/>
    <property type="match status" value="1"/>
</dbReference>
<evidence type="ECO:0000256" key="1">
    <source>
        <dbReference type="SAM" id="MobiDB-lite"/>
    </source>
</evidence>
<dbReference type="GO" id="GO:0016740">
    <property type="term" value="F:transferase activity"/>
    <property type="evidence" value="ECO:0007669"/>
    <property type="project" value="UniProtKB-KW"/>
</dbReference>
<dbReference type="InterPro" id="IPR006598">
    <property type="entry name" value="CAP10"/>
</dbReference>
<accession>A0AAN8UVI0</accession>
<dbReference type="Pfam" id="PF05686">
    <property type="entry name" value="Glyco_transf_90"/>
    <property type="match status" value="1"/>
</dbReference>
<dbReference type="Proteomes" id="UP001370490">
    <property type="component" value="Unassembled WGS sequence"/>
</dbReference>
<dbReference type="PANTHER" id="PTHR12203">
    <property type="entry name" value="KDEL LYS-ASP-GLU-LEU CONTAINING - RELATED"/>
    <property type="match status" value="1"/>
</dbReference>
<feature type="region of interest" description="Disordered" evidence="1">
    <location>
        <begin position="186"/>
        <end position="207"/>
    </location>
</feature>
<evidence type="ECO:0000313" key="3">
    <source>
        <dbReference type="EMBL" id="KAK6918401.1"/>
    </source>
</evidence>
<comment type="caution">
    <text evidence="3">The sequence shown here is derived from an EMBL/GenBank/DDBJ whole genome shotgun (WGS) entry which is preliminary data.</text>
</comment>
<name>A0AAN8UVI0_9MAGN</name>
<evidence type="ECO:0000313" key="4">
    <source>
        <dbReference type="Proteomes" id="UP001370490"/>
    </source>
</evidence>
<dbReference type="EMBL" id="JBAMMX010000022">
    <property type="protein sequence ID" value="KAK6918401.1"/>
    <property type="molecule type" value="Genomic_DNA"/>
</dbReference>
<dbReference type="PANTHER" id="PTHR12203:SF74">
    <property type="entry name" value="GLYCOSYLTRANSFERASE"/>
    <property type="match status" value="1"/>
</dbReference>
<dbReference type="InterPro" id="IPR051091">
    <property type="entry name" value="O-Glucosyltr/Glycosyltrsf_90"/>
</dbReference>